<organism evidence="1 2">
    <name type="scientific">Reichenbachiella carrageenanivorans</name>
    <dbReference type="NCBI Taxonomy" id="2979869"/>
    <lineage>
        <taxon>Bacteria</taxon>
        <taxon>Pseudomonadati</taxon>
        <taxon>Bacteroidota</taxon>
        <taxon>Cytophagia</taxon>
        <taxon>Cytophagales</taxon>
        <taxon>Reichenbachiellaceae</taxon>
        <taxon>Reichenbachiella</taxon>
    </lineage>
</organism>
<dbReference type="RefSeq" id="WP_263051142.1">
    <property type="nucleotide sequence ID" value="NZ_CP106735.1"/>
</dbReference>
<proteinExistence type="predicted"/>
<dbReference type="EMBL" id="CP106735">
    <property type="protein sequence ID" value="UXX79399.1"/>
    <property type="molecule type" value="Genomic_DNA"/>
</dbReference>
<keyword evidence="2" id="KW-1185">Reference proteome</keyword>
<accession>A0ABY6D128</accession>
<dbReference type="Proteomes" id="UP001062165">
    <property type="component" value="Chromosome"/>
</dbReference>
<dbReference type="InterPro" id="IPR012334">
    <property type="entry name" value="Pectin_lyas_fold"/>
</dbReference>
<sequence length="536" mass="60664">MNVKNRRVHMSRWVSLCFNFKVWLAVPSVFMLMSLSSPVEFSDADQKEAITYYVDATAGDDSNRGDEQSQAFRSLSKINELKLQAGDQVLFKRGHKWSGTLKPQGSGTEKAPIVIGAYGEGARPSIDGEGKKEETDTMSAGLILYNQEYFEIRDIEIRNFEKGDPAKPIKKAGIFVLAKDIGTLHGFKFENVRIADVNGSLKTRENGGVFFSVIADEDPDKRVPTNFDGIYMVDCHIYNVDRGGFLNQSYWRNRDFDSKFGEMSANNKLNNWYPSLNLLIEKCKFEEIGGNGLVTRVVAAPVVQNNLFIRNSTKTTGNASYPYNCDDALWQFNEACYTVYNEGDVDASGFDSDYLCKNTIIQYNYSHHNDWGGLLVCSWGQVTNSFNDGTIVRNNIFQDEKHHMIRFSGNITNTEISSNLFVTTSELNDVMMWYKEWGEIWPDKTVIKDNIFYNEGAEQFMKLGETTGNEISGNVLMGNSFRDKPQIGTTAKKKETNAMKSKVNQIREVSNRKDIQVSKATEVIKIMWPDQVPMNP</sequence>
<evidence type="ECO:0000313" key="2">
    <source>
        <dbReference type="Proteomes" id="UP001062165"/>
    </source>
</evidence>
<name>A0ABY6D128_9BACT</name>
<gene>
    <name evidence="1" type="ORF">N7E81_18770</name>
</gene>
<dbReference type="SUPFAM" id="SSF51126">
    <property type="entry name" value="Pectin lyase-like"/>
    <property type="match status" value="2"/>
</dbReference>
<dbReference type="InterPro" id="IPR011050">
    <property type="entry name" value="Pectin_lyase_fold/virulence"/>
</dbReference>
<dbReference type="Gene3D" id="2.160.20.10">
    <property type="entry name" value="Single-stranded right-handed beta-helix, Pectin lyase-like"/>
    <property type="match status" value="1"/>
</dbReference>
<protein>
    <recommendedName>
        <fullName evidence="3">Right handed beta helix region</fullName>
    </recommendedName>
</protein>
<evidence type="ECO:0000313" key="1">
    <source>
        <dbReference type="EMBL" id="UXX79399.1"/>
    </source>
</evidence>
<evidence type="ECO:0008006" key="3">
    <source>
        <dbReference type="Google" id="ProtNLM"/>
    </source>
</evidence>
<reference evidence="1" key="1">
    <citation type="submission" date="2022-10" db="EMBL/GenBank/DDBJ databases">
        <title>Comparative genomics and taxonomic characterization of three novel marine species of genus Reichenbachiella exhibiting antioxidant and polysaccharide degradation activities.</title>
        <authorList>
            <person name="Muhammad N."/>
            <person name="Lee Y.-J."/>
            <person name="Ko J."/>
            <person name="Kim S.-G."/>
        </authorList>
    </citation>
    <scope>NUCLEOTIDE SEQUENCE</scope>
    <source>
        <strain evidence="1">Wsw4-B4</strain>
    </source>
</reference>